<feature type="domain" description="EGF-like" evidence="6">
    <location>
        <begin position="102"/>
        <end position="140"/>
    </location>
</feature>
<keyword evidence="3" id="KW-0677">Repeat</keyword>
<name>A0ABR3MZP2_9TELE</name>
<dbReference type="SMART" id="SM00179">
    <property type="entry name" value="EGF_CA"/>
    <property type="match status" value="1"/>
</dbReference>
<evidence type="ECO:0000256" key="1">
    <source>
        <dbReference type="ARBA" id="ARBA00022536"/>
    </source>
</evidence>
<dbReference type="CDD" id="cd00054">
    <property type="entry name" value="EGF_CA"/>
    <property type="match status" value="1"/>
</dbReference>
<protein>
    <recommendedName>
        <fullName evidence="6">EGF-like domain-containing protein</fullName>
    </recommendedName>
</protein>
<evidence type="ECO:0000256" key="5">
    <source>
        <dbReference type="PROSITE-ProRule" id="PRU00076"/>
    </source>
</evidence>
<dbReference type="PANTHER" id="PTHR12916:SF4">
    <property type="entry name" value="UNINFLATABLE, ISOFORM C"/>
    <property type="match status" value="1"/>
</dbReference>
<dbReference type="SMART" id="SM00181">
    <property type="entry name" value="EGF"/>
    <property type="match status" value="2"/>
</dbReference>
<gene>
    <name evidence="7" type="ORF">QQF64_032340</name>
</gene>
<sequence length="143" mass="15608">MPMYQLDEAKMLIRSFGRTNWNCLNHRCQNGATCIDGEHTYINTAYLNGLLLSWQDWVCCHLDDACISNPCKMGAQCDTNPVNGKLICNCPSGYKGKTCAEDIDECAIGPNPCENGGSCKNTESSFTCICGLGYTGPFCVVPE</sequence>
<dbReference type="PROSITE" id="PS00022">
    <property type="entry name" value="EGF_1"/>
    <property type="match status" value="2"/>
</dbReference>
<dbReference type="InterPro" id="IPR049883">
    <property type="entry name" value="NOTCH1_EGF-like"/>
</dbReference>
<dbReference type="Pfam" id="PF07645">
    <property type="entry name" value="EGF_CA"/>
    <property type="match status" value="1"/>
</dbReference>
<accession>A0ABR3MZP2</accession>
<dbReference type="SUPFAM" id="SSF57196">
    <property type="entry name" value="EGF/Laminin"/>
    <property type="match status" value="2"/>
</dbReference>
<dbReference type="Proteomes" id="UP001558613">
    <property type="component" value="Unassembled WGS sequence"/>
</dbReference>
<evidence type="ECO:0000313" key="7">
    <source>
        <dbReference type="EMBL" id="KAL1270051.1"/>
    </source>
</evidence>
<dbReference type="EMBL" id="JAYMGO010000008">
    <property type="protein sequence ID" value="KAL1270051.1"/>
    <property type="molecule type" value="Genomic_DNA"/>
</dbReference>
<dbReference type="PROSITE" id="PS01187">
    <property type="entry name" value="EGF_CA"/>
    <property type="match status" value="1"/>
</dbReference>
<feature type="disulfide bond" evidence="5">
    <location>
        <begin position="130"/>
        <end position="139"/>
    </location>
</feature>
<comment type="caution">
    <text evidence="7">The sequence shown here is derived from an EMBL/GenBank/DDBJ whole genome shotgun (WGS) entry which is preliminary data.</text>
</comment>
<keyword evidence="8" id="KW-1185">Reference proteome</keyword>
<evidence type="ECO:0000256" key="4">
    <source>
        <dbReference type="ARBA" id="ARBA00023157"/>
    </source>
</evidence>
<feature type="disulfide bond" evidence="5">
    <location>
        <begin position="90"/>
        <end position="99"/>
    </location>
</feature>
<dbReference type="PROSITE" id="PS00010">
    <property type="entry name" value="ASX_HYDROXYL"/>
    <property type="match status" value="1"/>
</dbReference>
<proteinExistence type="predicted"/>
<evidence type="ECO:0000313" key="8">
    <source>
        <dbReference type="Proteomes" id="UP001558613"/>
    </source>
</evidence>
<evidence type="ECO:0000259" key="6">
    <source>
        <dbReference type="PROSITE" id="PS50026"/>
    </source>
</evidence>
<feature type="domain" description="EGF-like" evidence="6">
    <location>
        <begin position="62"/>
        <end position="100"/>
    </location>
</feature>
<feature type="disulfide bond" evidence="5">
    <location>
        <begin position="71"/>
        <end position="88"/>
    </location>
</feature>
<dbReference type="Pfam" id="PF12661">
    <property type="entry name" value="hEGF"/>
    <property type="match status" value="1"/>
</dbReference>
<organism evidence="7 8">
    <name type="scientific">Cirrhinus molitorella</name>
    <name type="common">mud carp</name>
    <dbReference type="NCBI Taxonomy" id="172907"/>
    <lineage>
        <taxon>Eukaryota</taxon>
        <taxon>Metazoa</taxon>
        <taxon>Chordata</taxon>
        <taxon>Craniata</taxon>
        <taxon>Vertebrata</taxon>
        <taxon>Euteleostomi</taxon>
        <taxon>Actinopterygii</taxon>
        <taxon>Neopterygii</taxon>
        <taxon>Teleostei</taxon>
        <taxon>Ostariophysi</taxon>
        <taxon>Cypriniformes</taxon>
        <taxon>Cyprinidae</taxon>
        <taxon>Labeoninae</taxon>
        <taxon>Labeonini</taxon>
        <taxon>Cirrhinus</taxon>
    </lineage>
</organism>
<reference evidence="7 8" key="1">
    <citation type="submission" date="2023-09" db="EMBL/GenBank/DDBJ databases">
        <authorList>
            <person name="Wang M."/>
        </authorList>
    </citation>
    <scope>NUCLEOTIDE SEQUENCE [LARGE SCALE GENOMIC DNA]</scope>
    <source>
        <strain evidence="7">GT-2023</strain>
        <tissue evidence="7">Liver</tissue>
    </source>
</reference>
<evidence type="ECO:0000256" key="2">
    <source>
        <dbReference type="ARBA" id="ARBA00022729"/>
    </source>
</evidence>
<comment type="caution">
    <text evidence="5">Lacks conserved residue(s) required for the propagation of feature annotation.</text>
</comment>
<keyword evidence="4 5" id="KW-1015">Disulfide bond</keyword>
<dbReference type="InterPro" id="IPR001881">
    <property type="entry name" value="EGF-like_Ca-bd_dom"/>
</dbReference>
<dbReference type="PANTHER" id="PTHR12916">
    <property type="entry name" value="CYTOCHROME C OXIDASE POLYPEPTIDE VIC-2"/>
    <property type="match status" value="1"/>
</dbReference>
<dbReference type="PROSITE" id="PS50026">
    <property type="entry name" value="EGF_3"/>
    <property type="match status" value="2"/>
</dbReference>
<dbReference type="InterPro" id="IPR000742">
    <property type="entry name" value="EGF"/>
</dbReference>
<dbReference type="InterPro" id="IPR013032">
    <property type="entry name" value="EGF-like_CS"/>
</dbReference>
<dbReference type="InterPro" id="IPR018097">
    <property type="entry name" value="EGF_Ca-bd_CS"/>
</dbReference>
<dbReference type="Pfam" id="PF00008">
    <property type="entry name" value="EGF"/>
    <property type="match status" value="1"/>
</dbReference>
<dbReference type="PROSITE" id="PS01186">
    <property type="entry name" value="EGF_2"/>
    <property type="match status" value="2"/>
</dbReference>
<dbReference type="Gene3D" id="2.10.25.10">
    <property type="entry name" value="Laminin"/>
    <property type="match status" value="2"/>
</dbReference>
<keyword evidence="1 5" id="KW-0245">EGF-like domain</keyword>
<keyword evidence="2" id="KW-0732">Signal</keyword>
<dbReference type="InterPro" id="IPR000152">
    <property type="entry name" value="EGF-type_Asp/Asn_hydroxyl_site"/>
</dbReference>
<evidence type="ECO:0000256" key="3">
    <source>
        <dbReference type="ARBA" id="ARBA00022737"/>
    </source>
</evidence>